<name>A0ABQ5SSP5_9ACTN</name>
<dbReference type="EMBL" id="BSEL01000002">
    <property type="protein sequence ID" value="GLJ66829.1"/>
    <property type="molecule type" value="Genomic_DNA"/>
</dbReference>
<proteinExistence type="predicted"/>
<organism evidence="1 2">
    <name type="scientific">Nocardioides luteus</name>
    <dbReference type="NCBI Taxonomy" id="1844"/>
    <lineage>
        <taxon>Bacteria</taxon>
        <taxon>Bacillati</taxon>
        <taxon>Actinomycetota</taxon>
        <taxon>Actinomycetes</taxon>
        <taxon>Propionibacteriales</taxon>
        <taxon>Nocardioidaceae</taxon>
        <taxon>Nocardioides</taxon>
    </lineage>
</organism>
<accession>A0ABQ5SSP5</accession>
<sequence length="85" mass="9067">MRATEDPLQVAEVLRVVPEVPALTWGRDEIGAGDMWNSNSLVSWALARGGLDMETIRPPANGRLPGWAAGLTLARRQVSGVSSGQ</sequence>
<protein>
    <submittedName>
        <fullName evidence="1">Uncharacterized protein</fullName>
    </submittedName>
</protein>
<keyword evidence="2" id="KW-1185">Reference proteome</keyword>
<dbReference type="Proteomes" id="UP001142292">
    <property type="component" value="Unassembled WGS sequence"/>
</dbReference>
<comment type="caution">
    <text evidence="1">The sequence shown here is derived from an EMBL/GenBank/DDBJ whole genome shotgun (WGS) entry which is preliminary data.</text>
</comment>
<evidence type="ECO:0000313" key="2">
    <source>
        <dbReference type="Proteomes" id="UP001142292"/>
    </source>
</evidence>
<evidence type="ECO:0000313" key="1">
    <source>
        <dbReference type="EMBL" id="GLJ66829.1"/>
    </source>
</evidence>
<reference evidence="1" key="2">
    <citation type="submission" date="2023-01" db="EMBL/GenBank/DDBJ databases">
        <authorList>
            <person name="Sun Q."/>
            <person name="Evtushenko L."/>
        </authorList>
    </citation>
    <scope>NUCLEOTIDE SEQUENCE</scope>
    <source>
        <strain evidence="1">VKM Ac-1246</strain>
    </source>
</reference>
<gene>
    <name evidence="1" type="ORF">GCM10017579_08650</name>
</gene>
<reference evidence="1" key="1">
    <citation type="journal article" date="2014" name="Int. J. Syst. Evol. Microbiol.">
        <title>Complete genome of a new Firmicutes species belonging to the dominant human colonic microbiota ('Ruminococcus bicirculans') reveals two chromosomes and a selective capacity to utilize plant glucans.</title>
        <authorList>
            <consortium name="NISC Comparative Sequencing Program"/>
            <person name="Wegmann U."/>
            <person name="Louis P."/>
            <person name="Goesmann A."/>
            <person name="Henrissat B."/>
            <person name="Duncan S.H."/>
            <person name="Flint H.J."/>
        </authorList>
    </citation>
    <scope>NUCLEOTIDE SEQUENCE</scope>
    <source>
        <strain evidence="1">VKM Ac-1246</strain>
    </source>
</reference>
<dbReference type="RefSeq" id="WP_189120563.1">
    <property type="nucleotide sequence ID" value="NZ_BMRK01000025.1"/>
</dbReference>